<dbReference type="PANTHER" id="PTHR37691:SF1">
    <property type="entry name" value="BLR3518 PROTEIN"/>
    <property type="match status" value="1"/>
</dbReference>
<sequence length="155" mass="16256">MTFLSCLSGPLYAAPLGAIAPLVGDEVRADPRLRYRTVFSVTKAAAATGKVNPSLDKVTRYLNLLERDGIRPERGDVVVIVSGAATPVVTGSPDNPNIALIARLQQAGVTVAVCAQALHGHGISRKQLASGIRVDLSAMTTLATLQLRGWAVITD</sequence>
<dbReference type="PANTHER" id="PTHR37691">
    <property type="entry name" value="BLR3518 PROTEIN"/>
    <property type="match status" value="1"/>
</dbReference>
<keyword evidence="2" id="KW-1185">Reference proteome</keyword>
<dbReference type="OrthoDB" id="7206705at2"/>
<dbReference type="Gene3D" id="3.40.1260.10">
    <property type="entry name" value="DsrEFH-like"/>
    <property type="match status" value="1"/>
</dbReference>
<evidence type="ECO:0000313" key="2">
    <source>
        <dbReference type="Proteomes" id="UP000285023"/>
    </source>
</evidence>
<organism evidence="1 2">
    <name type="scientific">Sphingomonas edaphi</name>
    <dbReference type="NCBI Taxonomy" id="2315689"/>
    <lineage>
        <taxon>Bacteria</taxon>
        <taxon>Pseudomonadati</taxon>
        <taxon>Pseudomonadota</taxon>
        <taxon>Alphaproteobacteria</taxon>
        <taxon>Sphingomonadales</taxon>
        <taxon>Sphingomonadaceae</taxon>
        <taxon>Sphingomonas</taxon>
    </lineage>
</organism>
<protein>
    <submittedName>
        <fullName evidence="1">Uncharacterized protein</fullName>
    </submittedName>
</protein>
<accession>A0A418PZJ3</accession>
<proteinExistence type="predicted"/>
<dbReference type="AlphaFoldDB" id="A0A418PZJ3"/>
<dbReference type="InterPro" id="IPR003787">
    <property type="entry name" value="Sulphur_relay_DsrE/F-like"/>
</dbReference>
<name>A0A418PZJ3_9SPHN</name>
<gene>
    <name evidence="1" type="ORF">D3M59_10375</name>
</gene>
<evidence type="ECO:0000313" key="1">
    <source>
        <dbReference type="EMBL" id="RIX27475.1"/>
    </source>
</evidence>
<dbReference type="InterPro" id="IPR027396">
    <property type="entry name" value="DsrEFH-like"/>
</dbReference>
<comment type="caution">
    <text evidence="1">The sequence shown here is derived from an EMBL/GenBank/DDBJ whole genome shotgun (WGS) entry which is preliminary data.</text>
</comment>
<dbReference type="Proteomes" id="UP000285023">
    <property type="component" value="Unassembled WGS sequence"/>
</dbReference>
<dbReference type="Pfam" id="PF02635">
    <property type="entry name" value="DsrE"/>
    <property type="match status" value="1"/>
</dbReference>
<dbReference type="EMBL" id="QXTF01000003">
    <property type="protein sequence ID" value="RIX27475.1"/>
    <property type="molecule type" value="Genomic_DNA"/>
</dbReference>
<dbReference type="SUPFAM" id="SSF75169">
    <property type="entry name" value="DsrEFH-like"/>
    <property type="match status" value="1"/>
</dbReference>
<reference evidence="1 2" key="1">
    <citation type="submission" date="2018-09" db="EMBL/GenBank/DDBJ databases">
        <title>Sphingomonas sp. DAC4.</title>
        <authorList>
            <person name="Seo T."/>
        </authorList>
    </citation>
    <scope>NUCLEOTIDE SEQUENCE [LARGE SCALE GENOMIC DNA]</scope>
    <source>
        <strain evidence="1 2">DAC4</strain>
    </source>
</reference>